<proteinExistence type="predicted"/>
<dbReference type="Proteomes" id="UP000032142">
    <property type="component" value="Unassembled WGS sequence"/>
</dbReference>
<dbReference type="EMBL" id="KN398189">
    <property type="protein sequence ID" value="KHG12718.1"/>
    <property type="molecule type" value="Genomic_DNA"/>
</dbReference>
<organism evidence="2 3">
    <name type="scientific">Gossypium arboreum</name>
    <name type="common">Tree cotton</name>
    <name type="synonym">Gossypium nanking</name>
    <dbReference type="NCBI Taxonomy" id="29729"/>
    <lineage>
        <taxon>Eukaryota</taxon>
        <taxon>Viridiplantae</taxon>
        <taxon>Streptophyta</taxon>
        <taxon>Embryophyta</taxon>
        <taxon>Tracheophyta</taxon>
        <taxon>Spermatophyta</taxon>
        <taxon>Magnoliopsida</taxon>
        <taxon>eudicotyledons</taxon>
        <taxon>Gunneridae</taxon>
        <taxon>Pentapetalae</taxon>
        <taxon>rosids</taxon>
        <taxon>malvids</taxon>
        <taxon>Malvales</taxon>
        <taxon>Malvaceae</taxon>
        <taxon>Malvoideae</taxon>
        <taxon>Gossypium</taxon>
    </lineage>
</organism>
<accession>A0A0B0NRT5</accession>
<gene>
    <name evidence="1" type="ORF">F383_04584</name>
    <name evidence="2" type="ORF">F383_10540</name>
</gene>
<reference evidence="3" key="2">
    <citation type="submission" date="2014-09" db="EMBL/GenBank/DDBJ databases">
        <authorList>
            <person name="Mudge J."/>
            <person name="Ramaraj T."/>
            <person name="Lindquist I.E."/>
            <person name="Bharti A.K."/>
            <person name="Sundararajan A."/>
            <person name="Cameron C.T."/>
            <person name="Woodward J.E."/>
            <person name="May G.D."/>
            <person name="Brubaker C."/>
            <person name="Broadhvest J."/>
            <person name="Wilkins T.A."/>
        </authorList>
    </citation>
    <scope>NUCLEOTIDE SEQUENCE</scope>
    <source>
        <strain evidence="3">cv. AKA8401</strain>
    </source>
</reference>
<sequence length="45" mass="5405">MTPALSADKTRFESKKLHTENIRNYHFWSIYLQVFGTNTFNRRQG</sequence>
<protein>
    <submittedName>
        <fullName evidence="2">Uncharacterized protein</fullName>
    </submittedName>
</protein>
<evidence type="ECO:0000313" key="3">
    <source>
        <dbReference type="Proteomes" id="UP000032142"/>
    </source>
</evidence>
<keyword evidence="3" id="KW-1185">Reference proteome</keyword>
<dbReference type="EMBL" id="KN403503">
    <property type="protein sequence ID" value="KHG15337.1"/>
    <property type="molecule type" value="Genomic_DNA"/>
</dbReference>
<name>A0A0B0NRT5_GOSAR</name>
<dbReference type="AlphaFoldDB" id="A0A0B0NRT5"/>
<reference evidence="2" key="1">
    <citation type="submission" date="2014-09" db="EMBL/GenBank/DDBJ databases">
        <title>G. arboreum L. cv. AKA8401 A2 genome assembly version 1.0.</title>
        <authorList>
            <person name="Mudge J."/>
            <person name="Ramaraj T."/>
            <person name="Lindquist I.E."/>
            <person name="Bharti A.K."/>
            <person name="Sundararajan A."/>
            <person name="Cameron C.T."/>
            <person name="Woodward J.E."/>
            <person name="May G.D."/>
            <person name="Brubaker C."/>
            <person name="Broadhvest J."/>
            <person name="Wilkins T.A."/>
        </authorList>
    </citation>
    <scope>NUCLEOTIDE SEQUENCE</scope>
</reference>
<evidence type="ECO:0000313" key="1">
    <source>
        <dbReference type="EMBL" id="KHG12718.1"/>
    </source>
</evidence>
<evidence type="ECO:0000313" key="2">
    <source>
        <dbReference type="EMBL" id="KHG15337.1"/>
    </source>
</evidence>